<evidence type="ECO:0000256" key="1">
    <source>
        <dbReference type="SAM" id="SignalP"/>
    </source>
</evidence>
<sequence>MQFALRNHLYAIAFLASTVPAFADGAFITQASSSAFFGHSAISTPINVPSQVPFAPPRGGTTQLTPETTVPASGGNSAGTLEMGRSNFVLQAQAGGGNSSNVGIIGGKHDTVGVFQHGQGLVSNVALVGVQGLTVDVLQPPGTAPVNMLIARLPNGAFDIIQPKGAPQASIVRVGNVLVVR</sequence>
<proteinExistence type="predicted"/>
<accession>A0A1M7UIA7</accession>
<evidence type="ECO:0000313" key="3">
    <source>
        <dbReference type="Proteomes" id="UP000184096"/>
    </source>
</evidence>
<feature type="signal peptide" evidence="1">
    <location>
        <begin position="1"/>
        <end position="23"/>
    </location>
</feature>
<dbReference type="Proteomes" id="UP000184096">
    <property type="component" value="Chromosome I"/>
</dbReference>
<reference evidence="3" key="1">
    <citation type="submission" date="2016-11" db="EMBL/GenBank/DDBJ databases">
        <authorList>
            <person name="Varghese N."/>
            <person name="Submissions S."/>
        </authorList>
    </citation>
    <scope>NUCLEOTIDE SEQUENCE [LARGE SCALE GENOMIC DNA]</scope>
    <source>
        <strain evidence="3">GAS401</strain>
    </source>
</reference>
<evidence type="ECO:0008006" key="4">
    <source>
        <dbReference type="Google" id="ProtNLM"/>
    </source>
</evidence>
<keyword evidence="3" id="KW-1185">Reference proteome</keyword>
<feature type="chain" id="PRO_5012952326" description="Curlin associated repeat-containing protein" evidence="1">
    <location>
        <begin position="24"/>
        <end position="181"/>
    </location>
</feature>
<dbReference type="AlphaFoldDB" id="A0A1M7UIA7"/>
<dbReference type="OrthoDB" id="8237906at2"/>
<protein>
    <recommendedName>
        <fullName evidence="4">Curlin associated repeat-containing protein</fullName>
    </recommendedName>
</protein>
<gene>
    <name evidence="2" type="ORF">SAMN05444170_5205</name>
</gene>
<organism evidence="2 3">
    <name type="scientific">Bradyrhizobium erythrophlei</name>
    <dbReference type="NCBI Taxonomy" id="1437360"/>
    <lineage>
        <taxon>Bacteria</taxon>
        <taxon>Pseudomonadati</taxon>
        <taxon>Pseudomonadota</taxon>
        <taxon>Alphaproteobacteria</taxon>
        <taxon>Hyphomicrobiales</taxon>
        <taxon>Nitrobacteraceae</taxon>
        <taxon>Bradyrhizobium</taxon>
    </lineage>
</organism>
<name>A0A1M7UIA7_9BRAD</name>
<evidence type="ECO:0000313" key="2">
    <source>
        <dbReference type="EMBL" id="SHN82688.1"/>
    </source>
</evidence>
<keyword evidence="1" id="KW-0732">Signal</keyword>
<dbReference type="EMBL" id="LT670849">
    <property type="protein sequence ID" value="SHN82688.1"/>
    <property type="molecule type" value="Genomic_DNA"/>
</dbReference>
<dbReference type="RefSeq" id="WP_156898719.1">
    <property type="nucleotide sequence ID" value="NZ_LT670849.1"/>
</dbReference>